<evidence type="ECO:0000313" key="4">
    <source>
        <dbReference type="Proteomes" id="UP000282087"/>
    </source>
</evidence>
<accession>A0A3M6VQA8</accession>
<keyword evidence="1" id="KW-1133">Transmembrane helix</keyword>
<keyword evidence="1" id="KW-0812">Transmembrane</keyword>
<dbReference type="AlphaFoldDB" id="A0A3M6VQA8"/>
<gene>
    <name evidence="3" type="ORF">DD237_002711</name>
    <name evidence="2" type="ORF">DD238_002307</name>
</gene>
<keyword evidence="1" id="KW-0472">Membrane</keyword>
<feature type="transmembrane region" description="Helical" evidence="1">
    <location>
        <begin position="6"/>
        <end position="27"/>
    </location>
</feature>
<dbReference type="EMBL" id="QLLG01000198">
    <property type="protein sequence ID" value="RMX66560.1"/>
    <property type="molecule type" value="Genomic_DNA"/>
</dbReference>
<evidence type="ECO:0000313" key="5">
    <source>
        <dbReference type="Proteomes" id="UP000286097"/>
    </source>
</evidence>
<proteinExistence type="predicted"/>
<dbReference type="Proteomes" id="UP000286097">
    <property type="component" value="Unassembled WGS sequence"/>
</dbReference>
<dbReference type="Proteomes" id="UP000282087">
    <property type="component" value="Unassembled WGS sequence"/>
</dbReference>
<comment type="caution">
    <text evidence="2">The sequence shown here is derived from an EMBL/GenBank/DDBJ whole genome shotgun (WGS) entry which is preliminary data.</text>
</comment>
<protein>
    <submittedName>
        <fullName evidence="2">Uncharacterized protein</fullName>
    </submittedName>
</protein>
<keyword evidence="4" id="KW-1185">Reference proteome</keyword>
<dbReference type="VEuPathDB" id="FungiDB:DD237_002711"/>
<sequence length="75" mass="8743">MGSSAVYIAVYCFVVSVMLLLAGYGYWAWREYRCAMHDALSRQHERDVELGERMEQNNYWGRTNPQAATSMHNHL</sequence>
<evidence type="ECO:0000313" key="3">
    <source>
        <dbReference type="EMBL" id="RQM15916.1"/>
    </source>
</evidence>
<evidence type="ECO:0000256" key="1">
    <source>
        <dbReference type="SAM" id="Phobius"/>
    </source>
</evidence>
<organism evidence="2 4">
    <name type="scientific">Peronospora effusa</name>
    <dbReference type="NCBI Taxonomy" id="542832"/>
    <lineage>
        <taxon>Eukaryota</taxon>
        <taxon>Sar</taxon>
        <taxon>Stramenopiles</taxon>
        <taxon>Oomycota</taxon>
        <taxon>Peronosporomycetes</taxon>
        <taxon>Peronosporales</taxon>
        <taxon>Peronosporaceae</taxon>
        <taxon>Peronospora</taxon>
    </lineage>
</organism>
<dbReference type="EMBL" id="QKXF01000138">
    <property type="protein sequence ID" value="RQM15916.1"/>
    <property type="molecule type" value="Genomic_DNA"/>
</dbReference>
<reference evidence="4 5" key="1">
    <citation type="submission" date="2018-06" db="EMBL/GenBank/DDBJ databases">
        <title>Comparative genomics of downy mildews reveals potential adaptations to biotrophy.</title>
        <authorList>
            <person name="Fletcher K."/>
            <person name="Klosterman S.J."/>
            <person name="Derevnina L."/>
            <person name="Martin F."/>
            <person name="Koike S."/>
            <person name="Reyes Chin-Wo S."/>
            <person name="Mou B."/>
            <person name="Michelmore R."/>
        </authorList>
    </citation>
    <scope>NUCLEOTIDE SEQUENCE [LARGE SCALE GENOMIC DNA]</scope>
    <source>
        <strain evidence="3 5">R13</strain>
        <strain evidence="2 4">R14</strain>
    </source>
</reference>
<name>A0A3M6VQA8_9STRA</name>
<evidence type="ECO:0000313" key="2">
    <source>
        <dbReference type="EMBL" id="RMX66560.1"/>
    </source>
</evidence>